<dbReference type="CDD" id="cd23767">
    <property type="entry name" value="IQCD"/>
    <property type="match status" value="1"/>
</dbReference>
<feature type="signal peptide" evidence="1">
    <location>
        <begin position="1"/>
        <end position="17"/>
    </location>
</feature>
<evidence type="ECO:0008006" key="3">
    <source>
        <dbReference type="Google" id="ProtNLM"/>
    </source>
</evidence>
<dbReference type="Gene3D" id="1.20.5.190">
    <property type="match status" value="1"/>
</dbReference>
<feature type="non-terminal residue" evidence="2">
    <location>
        <position position="1"/>
    </location>
</feature>
<dbReference type="InterPro" id="IPR028765">
    <property type="entry name" value="IQCB1"/>
</dbReference>
<dbReference type="GO" id="GO:0060271">
    <property type="term" value="P:cilium assembly"/>
    <property type="evidence" value="ECO:0007669"/>
    <property type="project" value="InterPro"/>
</dbReference>
<dbReference type="EMBL" id="HACG01019687">
    <property type="protein sequence ID" value="CEK66552.1"/>
    <property type="molecule type" value="Transcribed_RNA"/>
</dbReference>
<proteinExistence type="predicted"/>
<dbReference type="SMART" id="SM00015">
    <property type="entry name" value="IQ"/>
    <property type="match status" value="3"/>
</dbReference>
<protein>
    <recommendedName>
        <fullName evidence="3">IQ motif containing B1</fullName>
    </recommendedName>
</protein>
<dbReference type="SUPFAM" id="SSF48371">
    <property type="entry name" value="ARM repeat"/>
    <property type="match status" value="1"/>
</dbReference>
<name>A0A0B6ZDP4_9EUPU</name>
<dbReference type="Pfam" id="PF00612">
    <property type="entry name" value="IQ"/>
    <property type="match status" value="3"/>
</dbReference>
<accession>A0A0B6ZDP4</accession>
<evidence type="ECO:0000313" key="2">
    <source>
        <dbReference type="EMBL" id="CEK66552.1"/>
    </source>
</evidence>
<feature type="chain" id="PRO_5002126854" description="IQ motif containing B1" evidence="1">
    <location>
        <begin position="18"/>
        <end position="628"/>
    </location>
</feature>
<keyword evidence="1" id="KW-0732">Signal</keyword>
<dbReference type="AlphaFoldDB" id="A0A0B6ZDP4"/>
<reference evidence="2" key="1">
    <citation type="submission" date="2014-12" db="EMBL/GenBank/DDBJ databases">
        <title>Insight into the proteome of Arion vulgaris.</title>
        <authorList>
            <person name="Aradska J."/>
            <person name="Bulat T."/>
            <person name="Smidak R."/>
            <person name="Sarate P."/>
            <person name="Gangsoo J."/>
            <person name="Sialana F."/>
            <person name="Bilban M."/>
            <person name="Lubec G."/>
        </authorList>
    </citation>
    <scope>NUCLEOTIDE SEQUENCE</scope>
    <source>
        <tissue evidence="2">Skin</tissue>
    </source>
</reference>
<gene>
    <name evidence="2" type="primary">ORF59296</name>
</gene>
<dbReference type="PANTHER" id="PTHR15673">
    <property type="entry name" value="IQ CALMODULIN-BINDING MOTIF CONTAINING PROTEIN 1"/>
    <property type="match status" value="1"/>
</dbReference>
<dbReference type="GO" id="GO:0005516">
    <property type="term" value="F:calmodulin binding"/>
    <property type="evidence" value="ECO:0007669"/>
    <property type="project" value="InterPro"/>
</dbReference>
<dbReference type="GO" id="GO:0005929">
    <property type="term" value="C:cilium"/>
    <property type="evidence" value="ECO:0007669"/>
    <property type="project" value="TreeGrafter"/>
</dbReference>
<sequence>SICVCSWLFLLLTTTLNIFFSCEQLKMDTTLAISPRKGDQRVIQLAKEISESKDRKVPSLLMALRPILNDLPAGTDKGTQIRNEIWQYNLLKVLVLVMRQDFSVVAGEWETAAELAALLSNATCGLKLTKDDQRQLEEDHLPKSTENLLLLARHIHGIINSVQVSKETERERDNLITNLQVVMDSLVRLCSGYFYICSKVISSPWLLQLLVSDTAKVAKITMAIMDKILRLDPHLLSKSEESTVNTLLDELVYKLTVNTDVSVAAEACRCLIRFCDHHKPLVEALCSRYKGLRPLLRRWEGQGFDRNLRLVTMMLESGSAKKAKSQRNYECARYIQAIWRGFSARKRLRNANKAFAKFQKSYRLKRAEEEQVKLQTQYQSELYYQMKRKRQQLMRRFNEKRLHTLEILPASRVEDYLKKEKSVAATRIQTLWRGHRERTKLTDRQSVAQQVRAAIKIQRAFRKWLEKSELARQKFPTHLKPTGLTDDRRVELSKQISNWRELNPTRQESIEELEVSLKRAQGLLSRHYSSVRPYRKLQYQVENLLARLDTDMELVALAPSLKEITEDDVQMYSSRSLPVATAAKHQHNQMMKKLQQPWWKSLGMDDLEVDEDEKERVEAEILLQTMGL</sequence>
<organism evidence="2">
    <name type="scientific">Arion vulgaris</name>
    <dbReference type="NCBI Taxonomy" id="1028688"/>
    <lineage>
        <taxon>Eukaryota</taxon>
        <taxon>Metazoa</taxon>
        <taxon>Spiralia</taxon>
        <taxon>Lophotrochozoa</taxon>
        <taxon>Mollusca</taxon>
        <taxon>Gastropoda</taxon>
        <taxon>Heterobranchia</taxon>
        <taxon>Euthyneura</taxon>
        <taxon>Panpulmonata</taxon>
        <taxon>Eupulmonata</taxon>
        <taxon>Stylommatophora</taxon>
        <taxon>Helicina</taxon>
        <taxon>Arionoidea</taxon>
        <taxon>Arionidae</taxon>
        <taxon>Arion</taxon>
    </lineage>
</organism>
<dbReference type="InterPro" id="IPR016024">
    <property type="entry name" value="ARM-type_fold"/>
</dbReference>
<dbReference type="InterPro" id="IPR000048">
    <property type="entry name" value="IQ_motif_EF-hand-BS"/>
</dbReference>
<evidence type="ECO:0000256" key="1">
    <source>
        <dbReference type="SAM" id="SignalP"/>
    </source>
</evidence>
<dbReference type="PROSITE" id="PS50096">
    <property type="entry name" value="IQ"/>
    <property type="match status" value="2"/>
</dbReference>
<dbReference type="PANTHER" id="PTHR15673:SF2">
    <property type="entry name" value="IQ CALMODULIN-BINDING MOTIF-CONTAINING PROTEIN 1"/>
    <property type="match status" value="1"/>
</dbReference>